<sequence>MSSLRVLIGQRRSCEKWRFLKKKGKEKEAESRFFNFNCTFCRLSFLYLKAV</sequence>
<dbReference type="Proteomes" id="UP000185604">
    <property type="component" value="Unassembled WGS sequence"/>
</dbReference>
<evidence type="ECO:0000313" key="1">
    <source>
        <dbReference type="EMBL" id="OLF89877.1"/>
    </source>
</evidence>
<dbReference type="AlphaFoldDB" id="A0A7Z1B1U3"/>
<reference evidence="1 2" key="1">
    <citation type="journal article" date="2016" name="Front. Microbiol.">
        <title>High-Level Heat Resistance of Spores of Bacillus amyloliquefaciens and Bacillus licheniformis Results from the Presence of a spoVA Operon in a Tn1546 Transposon.</title>
        <authorList>
            <person name="Berendsen E.M."/>
            <person name="Koning R.A."/>
            <person name="Boekhorst J."/>
            <person name="de Jong A."/>
            <person name="Kuipers O.P."/>
            <person name="Wells-Bennik M.H."/>
        </authorList>
    </citation>
    <scope>NUCLEOTIDE SEQUENCE [LARGE SCALE GENOMIC DNA]</scope>
    <source>
        <strain evidence="1 2">B4121</strain>
    </source>
</reference>
<name>A0A7Z1B1U3_9BACI</name>
<dbReference type="EMBL" id="LKPO01000021">
    <property type="protein sequence ID" value="OLF89877.1"/>
    <property type="molecule type" value="Genomic_DNA"/>
</dbReference>
<proteinExistence type="predicted"/>
<protein>
    <submittedName>
        <fullName evidence="1">Uncharacterized protein</fullName>
    </submittedName>
</protein>
<gene>
    <name evidence="1" type="ORF">B4121_3152</name>
</gene>
<comment type="caution">
    <text evidence="1">The sequence shown here is derived from an EMBL/GenBank/DDBJ whole genome shotgun (WGS) entry which is preliminary data.</text>
</comment>
<evidence type="ECO:0000313" key="2">
    <source>
        <dbReference type="Proteomes" id="UP000185604"/>
    </source>
</evidence>
<organism evidence="1 2">
    <name type="scientific">Bacillus paralicheniformis</name>
    <dbReference type="NCBI Taxonomy" id="1648923"/>
    <lineage>
        <taxon>Bacteria</taxon>
        <taxon>Bacillati</taxon>
        <taxon>Bacillota</taxon>
        <taxon>Bacilli</taxon>
        <taxon>Bacillales</taxon>
        <taxon>Bacillaceae</taxon>
        <taxon>Bacillus</taxon>
    </lineage>
</organism>
<accession>A0A7Z1B1U3</accession>